<feature type="domain" description="Azaphilone pigments biosynthesis cluster protein L N-terminal" evidence="3">
    <location>
        <begin position="1"/>
        <end position="127"/>
    </location>
</feature>
<feature type="repeat" description="ANK" evidence="2">
    <location>
        <begin position="735"/>
        <end position="767"/>
    </location>
</feature>
<reference evidence="5" key="1">
    <citation type="submission" date="2020-05" db="EMBL/GenBank/DDBJ databases">
        <title>Mycena genomes resolve the evolution of fungal bioluminescence.</title>
        <authorList>
            <person name="Tsai I.J."/>
        </authorList>
    </citation>
    <scope>NUCLEOTIDE SEQUENCE</scope>
    <source>
        <strain evidence="5">CCC161011</strain>
    </source>
</reference>
<sequence length="862" mass="96971">MDPFSLATGVAGLVSLAAQIASALAAFHSARKSYARLTSELGAMSSTLCMLQAHVDKGINARAAALLREPVDQCRQTLEKLRAEFASDQRMLSLRPRLAWAKSDERRVIDFIGMLERYKTMFNLALQIDLSGQVDTLQCSISQLLVSKESNHLNAVAANDEKGLRKIVDWLKPLDMETSLHSILQLRQPGTCQWVLEHQIFAAWKESSSGSFLWLSGIPGNGKTVISSVLVEHLVQEQGPEEAVLYAFCDFRNPKSVDPVVILRTFLSELLLAYPCSITDDFPDLVGAENKKRQPPQTVPRLVLLIRKAAQRFRRTWIVIDGLDECDKRWPLLQFLPTLVAEDTFNVFVASRPEQDIREAFHSASVISLQTELLHVHDDIIHHVKCEIARRPQLFRLSVELKGTICEAISKADGMFRLVQCQLDLLVRQRTQKSLIRILHNLPTTLWETYDHIMQRIDDAGHETAEIARRALRWIVDVQWPIRLKQVAEAIMIEPQGKFNPDYLLTSSAVIVEVLSSLVTHNTEDDSVYLSHFSVLEYLISVYLSDSAFSRYHLPEPAVLRMEMAALLLDYMLIDDFNRPLFEREEELHRFLDEEHPFYQYAVHCWVHYLPAVDTSTSDAIQALSRFLQASKTRGAAHNLRQQVWFTHIKGFNHDPGIYYHPMRWVMLHCTHPSVITYLPQLDLPAELIQCCLFASLWVRHTPATEVLLDVGGADVDAEHICAPCTQMMSYELPTARSPLAFALERGNIAGARALLERGANARAVMADGWTALHSAAKSGLLEGVQLLLQQPLGVDVEICDTSGQTAYMIATQLGTDTIVQCLVHHGAAEELELDQHKLESLLPPTYTSLGCTSSILVSTLF</sequence>
<accession>A0A8H7CR31</accession>
<evidence type="ECO:0000313" key="6">
    <source>
        <dbReference type="Proteomes" id="UP000620124"/>
    </source>
</evidence>
<gene>
    <name evidence="5" type="ORF">MVEN_01460300</name>
</gene>
<evidence type="ECO:0000259" key="4">
    <source>
        <dbReference type="Pfam" id="PF24883"/>
    </source>
</evidence>
<name>A0A8H7CR31_9AGAR</name>
<dbReference type="Gene3D" id="3.40.50.300">
    <property type="entry name" value="P-loop containing nucleotide triphosphate hydrolases"/>
    <property type="match status" value="1"/>
</dbReference>
<dbReference type="PROSITE" id="PS50297">
    <property type="entry name" value="ANK_REP_REGION"/>
    <property type="match status" value="1"/>
</dbReference>
<dbReference type="InterPro" id="IPR027417">
    <property type="entry name" value="P-loop_NTPase"/>
</dbReference>
<dbReference type="InterPro" id="IPR031348">
    <property type="entry name" value="PigL_N"/>
</dbReference>
<keyword evidence="6" id="KW-1185">Reference proteome</keyword>
<dbReference type="SUPFAM" id="SSF52540">
    <property type="entry name" value="P-loop containing nucleoside triphosphate hydrolases"/>
    <property type="match status" value="1"/>
</dbReference>
<evidence type="ECO:0000259" key="3">
    <source>
        <dbReference type="Pfam" id="PF17111"/>
    </source>
</evidence>
<keyword evidence="1" id="KW-0677">Repeat</keyword>
<dbReference type="EMBL" id="JACAZI010000012">
    <property type="protein sequence ID" value="KAF7347065.1"/>
    <property type="molecule type" value="Genomic_DNA"/>
</dbReference>
<feature type="repeat" description="ANK" evidence="2">
    <location>
        <begin position="768"/>
        <end position="790"/>
    </location>
</feature>
<dbReference type="Gene3D" id="1.25.40.20">
    <property type="entry name" value="Ankyrin repeat-containing domain"/>
    <property type="match status" value="1"/>
</dbReference>
<evidence type="ECO:0000256" key="2">
    <source>
        <dbReference type="PROSITE-ProRule" id="PRU00023"/>
    </source>
</evidence>
<dbReference type="PANTHER" id="PTHR10039:SF16">
    <property type="entry name" value="GPI INOSITOL-DEACYLASE"/>
    <property type="match status" value="1"/>
</dbReference>
<dbReference type="Pfam" id="PF24883">
    <property type="entry name" value="NPHP3_N"/>
    <property type="match status" value="1"/>
</dbReference>
<dbReference type="Pfam" id="PF12796">
    <property type="entry name" value="Ank_2"/>
    <property type="match status" value="1"/>
</dbReference>
<dbReference type="SUPFAM" id="SSF48403">
    <property type="entry name" value="Ankyrin repeat"/>
    <property type="match status" value="1"/>
</dbReference>
<proteinExistence type="predicted"/>
<organism evidence="5 6">
    <name type="scientific">Mycena venus</name>
    <dbReference type="NCBI Taxonomy" id="2733690"/>
    <lineage>
        <taxon>Eukaryota</taxon>
        <taxon>Fungi</taxon>
        <taxon>Dikarya</taxon>
        <taxon>Basidiomycota</taxon>
        <taxon>Agaricomycotina</taxon>
        <taxon>Agaricomycetes</taxon>
        <taxon>Agaricomycetidae</taxon>
        <taxon>Agaricales</taxon>
        <taxon>Marasmiineae</taxon>
        <taxon>Mycenaceae</taxon>
        <taxon>Mycena</taxon>
    </lineage>
</organism>
<dbReference type="PANTHER" id="PTHR10039">
    <property type="entry name" value="AMELOGENIN"/>
    <property type="match status" value="1"/>
</dbReference>
<dbReference type="OrthoDB" id="7464126at2759"/>
<dbReference type="SMART" id="SM00248">
    <property type="entry name" value="ANK"/>
    <property type="match status" value="3"/>
</dbReference>
<feature type="domain" description="Nephrocystin 3-like N-terminal" evidence="4">
    <location>
        <begin position="190"/>
        <end position="352"/>
    </location>
</feature>
<dbReference type="AlphaFoldDB" id="A0A8H7CR31"/>
<dbReference type="Pfam" id="PF17111">
    <property type="entry name" value="PigL_N"/>
    <property type="match status" value="1"/>
</dbReference>
<dbReference type="InterPro" id="IPR056884">
    <property type="entry name" value="NPHP3-like_N"/>
</dbReference>
<dbReference type="InterPro" id="IPR036770">
    <property type="entry name" value="Ankyrin_rpt-contain_sf"/>
</dbReference>
<evidence type="ECO:0000313" key="5">
    <source>
        <dbReference type="EMBL" id="KAF7347065.1"/>
    </source>
</evidence>
<dbReference type="InterPro" id="IPR002110">
    <property type="entry name" value="Ankyrin_rpt"/>
</dbReference>
<comment type="caution">
    <text evidence="5">The sequence shown here is derived from an EMBL/GenBank/DDBJ whole genome shotgun (WGS) entry which is preliminary data.</text>
</comment>
<protein>
    <submittedName>
        <fullName evidence="5">ANK-REP-REGION domain-containing protein</fullName>
    </submittedName>
</protein>
<keyword evidence="2" id="KW-0040">ANK repeat</keyword>
<dbReference type="Proteomes" id="UP000620124">
    <property type="component" value="Unassembled WGS sequence"/>
</dbReference>
<dbReference type="PROSITE" id="PS50088">
    <property type="entry name" value="ANK_REPEAT"/>
    <property type="match status" value="2"/>
</dbReference>
<evidence type="ECO:0000256" key="1">
    <source>
        <dbReference type="ARBA" id="ARBA00022737"/>
    </source>
</evidence>